<sequence length="467" mass="51202">MDDCVLEPPETLHNQDEAPTTVETAEDGELMAVAKERSKESFDNLLQEFNYGSVVKQDQLYNELNARLPKFSTPRPEKIARLTTKIGEGALAVAGLALWGKAVADVFSEDTSVLDKAEVVTSIMPIIGCAVQLANSVKQGHGSDDAGHLALCFAADALLFAGFWEIAVVMQVGEALGNWIKAENQRTKLWDGDILAQKGSEGWHDNVVRMLEHLKSDEFLANTTAQFSTYQILILYQASQLTGDLHASHKAIAANTSIPAVQPDQSTTINAHIQPELQRQVCIAIAESKHQLQQKIESIALKHIAKLEQDFKARFLDDWFKAATTPAPILGITLPDLESKTAEIKKNIETARKTPLPLHEDDIKRAIKEVIERLPTPAPCQCVLPGKKTGKMAKCQWAGCSNPALPQGLIDAGGRVNLIDIQSEQDGKRRRLSDDYMALFKPCPVSGSTNAIGRQLWCEKESLINGN</sequence>
<dbReference type="OrthoDB" id="4936804at2759"/>
<proteinExistence type="predicted"/>
<dbReference type="AlphaFoldDB" id="A0A0B4H2M0"/>
<evidence type="ECO:0000256" key="1">
    <source>
        <dbReference type="SAM" id="MobiDB-lite"/>
    </source>
</evidence>
<evidence type="ECO:0000313" key="3">
    <source>
        <dbReference type="Proteomes" id="UP000031192"/>
    </source>
</evidence>
<comment type="caution">
    <text evidence="2">The sequence shown here is derived from an EMBL/GenBank/DDBJ whole genome shotgun (WGS) entry which is preliminary data.</text>
</comment>
<reference evidence="2 3" key="1">
    <citation type="journal article" date="2014" name="Proc. Natl. Acad. Sci. U.S.A.">
        <title>Trajectory and genomic determinants of fungal-pathogen speciation and host adaptation.</title>
        <authorList>
            <person name="Hu X."/>
            <person name="Xiao G."/>
            <person name="Zheng P."/>
            <person name="Shang Y."/>
            <person name="Su Y."/>
            <person name="Zhang X."/>
            <person name="Liu X."/>
            <person name="Zhan S."/>
            <person name="St Leger R.J."/>
            <person name="Wang C."/>
        </authorList>
    </citation>
    <scope>NUCLEOTIDE SEQUENCE [LARGE SCALE GENOMIC DNA]</scope>
    <source>
        <strain evidence="2 3">ARSEF 977</strain>
    </source>
</reference>
<gene>
    <name evidence="2" type="ORF">MGU_06700</name>
</gene>
<dbReference type="Gene3D" id="1.10.490.40">
    <property type="entry name" value="Diphtheria toxin, translocation domain"/>
    <property type="match status" value="1"/>
</dbReference>
<dbReference type="HOGENOM" id="CLU_585362_0_0_1"/>
<feature type="region of interest" description="Disordered" evidence="1">
    <location>
        <begin position="1"/>
        <end position="21"/>
    </location>
</feature>
<evidence type="ECO:0000313" key="2">
    <source>
        <dbReference type="EMBL" id="KID86267.1"/>
    </source>
</evidence>
<protein>
    <submittedName>
        <fullName evidence="2">Heat Labile Enterotoxin Type Iib</fullName>
    </submittedName>
</protein>
<accession>A0A0B4H2M0</accession>
<dbReference type="EMBL" id="AZNH01000023">
    <property type="protein sequence ID" value="KID86267.1"/>
    <property type="molecule type" value="Genomic_DNA"/>
</dbReference>
<name>A0A0B4H2M0_METGA</name>
<organism evidence="2 3">
    <name type="scientific">Metarhizium guizhouense (strain ARSEF 977)</name>
    <dbReference type="NCBI Taxonomy" id="1276136"/>
    <lineage>
        <taxon>Eukaryota</taxon>
        <taxon>Fungi</taxon>
        <taxon>Dikarya</taxon>
        <taxon>Ascomycota</taxon>
        <taxon>Pezizomycotina</taxon>
        <taxon>Sordariomycetes</taxon>
        <taxon>Hypocreomycetidae</taxon>
        <taxon>Hypocreales</taxon>
        <taxon>Clavicipitaceae</taxon>
        <taxon>Metarhizium</taxon>
    </lineage>
</organism>
<keyword evidence="3" id="KW-1185">Reference proteome</keyword>
<dbReference type="Proteomes" id="UP000031192">
    <property type="component" value="Unassembled WGS sequence"/>
</dbReference>